<feature type="coiled-coil region" evidence="1">
    <location>
        <begin position="17"/>
        <end position="54"/>
    </location>
</feature>
<evidence type="ECO:0000313" key="2">
    <source>
        <dbReference type="EMBL" id="CAF1196462.1"/>
    </source>
</evidence>
<name>A0A814W1S1_ADIRI</name>
<reference evidence="2" key="1">
    <citation type="submission" date="2021-02" db="EMBL/GenBank/DDBJ databases">
        <authorList>
            <person name="Nowell W R."/>
        </authorList>
    </citation>
    <scope>NUCLEOTIDE SEQUENCE</scope>
</reference>
<evidence type="ECO:0000256" key="1">
    <source>
        <dbReference type="SAM" id="Coils"/>
    </source>
</evidence>
<organism evidence="2 5">
    <name type="scientific">Adineta ricciae</name>
    <name type="common">Rotifer</name>
    <dbReference type="NCBI Taxonomy" id="249248"/>
    <lineage>
        <taxon>Eukaryota</taxon>
        <taxon>Metazoa</taxon>
        <taxon>Spiralia</taxon>
        <taxon>Gnathifera</taxon>
        <taxon>Rotifera</taxon>
        <taxon>Eurotatoria</taxon>
        <taxon>Bdelloidea</taxon>
        <taxon>Adinetida</taxon>
        <taxon>Adinetidae</taxon>
        <taxon>Adineta</taxon>
    </lineage>
</organism>
<dbReference type="AlphaFoldDB" id="A0A814W1S1"/>
<accession>A0A814W1S1</accession>
<dbReference type="EMBL" id="CAJNOJ010000146">
    <property type="protein sequence ID" value="CAF1196462.1"/>
    <property type="molecule type" value="Genomic_DNA"/>
</dbReference>
<evidence type="ECO:0000313" key="5">
    <source>
        <dbReference type="Proteomes" id="UP000663852"/>
    </source>
</evidence>
<dbReference type="EMBL" id="CAJNOR010009136">
    <property type="protein sequence ID" value="CAF1641482.1"/>
    <property type="molecule type" value="Genomic_DNA"/>
</dbReference>
<keyword evidence="4" id="KW-1185">Reference proteome</keyword>
<evidence type="ECO:0000313" key="4">
    <source>
        <dbReference type="Proteomes" id="UP000663828"/>
    </source>
</evidence>
<keyword evidence="1" id="KW-0175">Coiled coil</keyword>
<protein>
    <submittedName>
        <fullName evidence="2">Uncharacterized protein</fullName>
    </submittedName>
</protein>
<gene>
    <name evidence="2" type="ORF">EDS130_LOCUS25111</name>
    <name evidence="3" type="ORF">XAT740_LOCUS53390</name>
</gene>
<dbReference type="Proteomes" id="UP000663852">
    <property type="component" value="Unassembled WGS sequence"/>
</dbReference>
<comment type="caution">
    <text evidence="2">The sequence shown here is derived from an EMBL/GenBank/DDBJ whole genome shotgun (WGS) entry which is preliminary data.</text>
</comment>
<dbReference type="OrthoDB" id="10046576at2759"/>
<sequence>MNRRIPNVDQLVSTNRIETLQDIVRNCQRNEQRLQELERHTRHERKRAERLLREKSYQKQEESQQQAVKFFITLDNDPITRTKTSKSCKTLKQNRVRFDFLTENSSPPYKPKVPTDNIDNFDDLARRCEDLLLRLRIHTKHSKALQSREPFNPSTYSTDERIKQTLDDSNASHESLLSEIQRRNYLRTEILRLRLQQHLLLPGRPNTTQ</sequence>
<proteinExistence type="predicted"/>
<dbReference type="Proteomes" id="UP000663828">
    <property type="component" value="Unassembled WGS sequence"/>
</dbReference>
<evidence type="ECO:0000313" key="3">
    <source>
        <dbReference type="EMBL" id="CAF1641482.1"/>
    </source>
</evidence>